<gene>
    <name evidence="2" type="ORF">XDN619_LOCUS18904</name>
</gene>
<keyword evidence="1" id="KW-0732">Signal</keyword>
<dbReference type="EMBL" id="CAJNRG010008180">
    <property type="protein sequence ID" value="CAF2102142.1"/>
    <property type="molecule type" value="Genomic_DNA"/>
</dbReference>
<protein>
    <recommendedName>
        <fullName evidence="4">Reverse transcriptase domain-containing protein</fullName>
    </recommendedName>
</protein>
<feature type="chain" id="PRO_5032628061" description="Reverse transcriptase domain-containing protein" evidence="1">
    <location>
        <begin position="20"/>
        <end position="283"/>
    </location>
</feature>
<evidence type="ECO:0008006" key="4">
    <source>
        <dbReference type="Google" id="ProtNLM"/>
    </source>
</evidence>
<proteinExistence type="predicted"/>
<organism evidence="2 3">
    <name type="scientific">Rotaria magnacalcarata</name>
    <dbReference type="NCBI Taxonomy" id="392030"/>
    <lineage>
        <taxon>Eukaryota</taxon>
        <taxon>Metazoa</taxon>
        <taxon>Spiralia</taxon>
        <taxon>Gnathifera</taxon>
        <taxon>Rotifera</taxon>
        <taxon>Eurotatoria</taxon>
        <taxon>Bdelloidea</taxon>
        <taxon>Philodinida</taxon>
        <taxon>Philodinidae</taxon>
        <taxon>Rotaria</taxon>
    </lineage>
</organism>
<name>A0A816TTI8_9BILA</name>
<dbReference type="PANTHER" id="PTHR21301:SF10">
    <property type="entry name" value="REVERSE TRANSCRIPTASE DOMAIN-CONTAINING PROTEIN"/>
    <property type="match status" value="1"/>
</dbReference>
<sequence>MLFTAVISFFSYLFPTALSSGFISNLRLKYGESILVSIRCCERLAEKLQKAKCNVEFLRCCLIYNLMPNFINIRLWKPDKFCYASASRIHTKVMKTHQKILEELNRGPIGQNYEEMKLKLIHNISSYTLSKGFKADKGNCIVILNKEAYMGKAEDILKAKQFEPLRLIDNKFRYQLQSTCSSLSVFYGIPKAHKIGFPIRPTISDIGSYQYKLSKYLAKVIRDARLQAESYIKDSFEFVKRIKEIALDKQQKTCIMCSSDVESLYIKVPVDDAIETTLNYIFV</sequence>
<feature type="signal peptide" evidence="1">
    <location>
        <begin position="1"/>
        <end position="19"/>
    </location>
</feature>
<evidence type="ECO:0000313" key="2">
    <source>
        <dbReference type="EMBL" id="CAF2102142.1"/>
    </source>
</evidence>
<reference evidence="2" key="1">
    <citation type="submission" date="2021-02" db="EMBL/GenBank/DDBJ databases">
        <authorList>
            <person name="Nowell W R."/>
        </authorList>
    </citation>
    <scope>NUCLEOTIDE SEQUENCE</scope>
</reference>
<accession>A0A816TTI8</accession>
<dbReference type="PANTHER" id="PTHR21301">
    <property type="entry name" value="REVERSE TRANSCRIPTASE"/>
    <property type="match status" value="1"/>
</dbReference>
<comment type="caution">
    <text evidence="2">The sequence shown here is derived from an EMBL/GenBank/DDBJ whole genome shotgun (WGS) entry which is preliminary data.</text>
</comment>
<dbReference type="Proteomes" id="UP000663887">
    <property type="component" value="Unassembled WGS sequence"/>
</dbReference>
<dbReference type="AlphaFoldDB" id="A0A816TTI8"/>
<evidence type="ECO:0000313" key="3">
    <source>
        <dbReference type="Proteomes" id="UP000663887"/>
    </source>
</evidence>
<evidence type="ECO:0000256" key="1">
    <source>
        <dbReference type="SAM" id="SignalP"/>
    </source>
</evidence>